<dbReference type="EMBL" id="JAFMPM010000008">
    <property type="protein sequence ID" value="MBO0614262.1"/>
    <property type="molecule type" value="Genomic_DNA"/>
</dbReference>
<dbReference type="EMBL" id="CP072748">
    <property type="protein sequence ID" value="QTX09112.1"/>
    <property type="molecule type" value="Genomic_DNA"/>
</dbReference>
<dbReference type="GO" id="GO:0008893">
    <property type="term" value="F:guanosine-3',5'-bis(diphosphate) 3'-diphosphatase activity"/>
    <property type="evidence" value="ECO:0007669"/>
    <property type="project" value="TreeGrafter"/>
</dbReference>
<keyword evidence="3" id="KW-1185">Reference proteome</keyword>
<organism evidence="2">
    <name type="scientific">Thiothrix fructosivorans</name>
    <dbReference type="NCBI Taxonomy" id="111770"/>
    <lineage>
        <taxon>Bacteria</taxon>
        <taxon>Pseudomonadati</taxon>
        <taxon>Pseudomonadota</taxon>
        <taxon>Gammaproteobacteria</taxon>
        <taxon>Thiotrichales</taxon>
        <taxon>Thiotrichaceae</taxon>
        <taxon>Thiothrix</taxon>
    </lineage>
</organism>
<evidence type="ECO:0000313" key="1">
    <source>
        <dbReference type="EMBL" id="MBO0614262.1"/>
    </source>
</evidence>
<accession>A0A8B0SJE2</accession>
<name>A0A8B0SJE2_9GAMM</name>
<evidence type="ECO:0000313" key="3">
    <source>
        <dbReference type="Proteomes" id="UP000664466"/>
    </source>
</evidence>
<dbReference type="SUPFAM" id="SSF109604">
    <property type="entry name" value="HD-domain/PDEase-like"/>
    <property type="match status" value="1"/>
</dbReference>
<reference evidence="2" key="2">
    <citation type="submission" date="2021-04" db="EMBL/GenBank/DDBJ databases">
        <title>Complete Genome and methylome analysis of Thiothrix fructosivorans ATCC 49748.</title>
        <authorList>
            <person name="Fomenkov A."/>
            <person name="Sun L."/>
            <person name="Vincze T."/>
            <person name="Grabovich M.Y."/>
            <person name="Roberts R.J."/>
        </authorList>
    </citation>
    <scope>NUCLEOTIDE SEQUENCE</scope>
    <source>
        <strain evidence="2">ATCC 49748</strain>
    </source>
</reference>
<reference evidence="1 3" key="1">
    <citation type="submission" date="2021-03" db="EMBL/GenBank/DDBJ databases">
        <title>Draft genome and methylome analysis of Thiotrix fructosivoruns ATCC 49748.</title>
        <authorList>
            <person name="Fomenkov A."/>
            <person name="Grabovich M.Y."/>
            <person name="Roberts R.J."/>
        </authorList>
    </citation>
    <scope>NUCLEOTIDE SEQUENCE [LARGE SCALE GENOMIC DNA]</scope>
    <source>
        <strain evidence="1 3">ATCC 49748</strain>
    </source>
</reference>
<gene>
    <name evidence="2" type="ORF">J1836_010655</name>
    <name evidence="1" type="ORF">J1836_15275</name>
</gene>
<dbReference type="Proteomes" id="UP000664466">
    <property type="component" value="Unassembled WGS sequence"/>
</dbReference>
<proteinExistence type="predicted"/>
<dbReference type="PANTHER" id="PTHR46246">
    <property type="entry name" value="GUANOSINE-3',5'-BIS(DIPHOSPHATE) 3'-PYROPHOSPHOHYDROLASE MESH1"/>
    <property type="match status" value="1"/>
</dbReference>
<dbReference type="Pfam" id="PF13328">
    <property type="entry name" value="HD_4"/>
    <property type="match status" value="1"/>
</dbReference>
<sequence length="143" mass="15680">MSTLERAIEIAARAHAGQLDKAGQPYILHPLRLMFGVQSPAERITAVLHDVVEDTSLTFDDLAREGFSPDIIEAVRALTKLAGESRIEAAKRAVQNPIARAVKLVDVADNMALNRIAEPTARDLARLQEYAQVREILLAGNEE</sequence>
<dbReference type="RefSeq" id="WP_207252005.1">
    <property type="nucleotide sequence ID" value="NZ_JAFMPM010000008.1"/>
</dbReference>
<evidence type="ECO:0000313" key="2">
    <source>
        <dbReference type="EMBL" id="QTX09112.1"/>
    </source>
</evidence>
<dbReference type="PANTHER" id="PTHR46246:SF1">
    <property type="entry name" value="GUANOSINE-3',5'-BIS(DIPHOSPHATE) 3'-PYROPHOSPHOHYDROLASE MESH1"/>
    <property type="match status" value="1"/>
</dbReference>
<dbReference type="Gene3D" id="1.10.3210.10">
    <property type="entry name" value="Hypothetical protein af1432"/>
    <property type="match status" value="1"/>
</dbReference>
<dbReference type="InterPro" id="IPR052194">
    <property type="entry name" value="MESH1"/>
</dbReference>
<protein>
    <submittedName>
        <fullName evidence="2">HD domain-containing protein</fullName>
    </submittedName>
</protein>
<dbReference type="AlphaFoldDB" id="A0A8B0SJE2"/>